<dbReference type="InterPro" id="IPR036662">
    <property type="entry name" value="PTS_EIIA_man-typ_sf"/>
</dbReference>
<feature type="domain" description="PTS EIIA type-4" evidence="8">
    <location>
        <begin position="1"/>
        <end position="120"/>
    </location>
</feature>
<evidence type="ECO:0000256" key="7">
    <source>
        <dbReference type="ARBA" id="ARBA00022777"/>
    </source>
</evidence>
<proteinExistence type="predicted"/>
<evidence type="ECO:0000256" key="5">
    <source>
        <dbReference type="ARBA" id="ARBA00022679"/>
    </source>
</evidence>
<dbReference type="InterPro" id="IPR033887">
    <property type="entry name" value="PTS_IIA_man"/>
</dbReference>
<keyword evidence="3" id="KW-0963">Cytoplasm</keyword>
<evidence type="ECO:0000313" key="10">
    <source>
        <dbReference type="Proteomes" id="UP000221369"/>
    </source>
</evidence>
<dbReference type="GO" id="GO:0009401">
    <property type="term" value="P:phosphoenolpyruvate-dependent sugar phosphotransferase system"/>
    <property type="evidence" value="ECO:0007669"/>
    <property type="project" value="UniProtKB-KW"/>
</dbReference>
<dbReference type="AlphaFoldDB" id="A0A2A9DWF2"/>
<dbReference type="PANTHER" id="PTHR33799">
    <property type="entry name" value="PTS PERMEASE-RELATED-RELATED"/>
    <property type="match status" value="1"/>
</dbReference>
<evidence type="ECO:0000259" key="8">
    <source>
        <dbReference type="PROSITE" id="PS51096"/>
    </source>
</evidence>
<keyword evidence="5" id="KW-0808">Transferase</keyword>
<evidence type="ECO:0000256" key="4">
    <source>
        <dbReference type="ARBA" id="ARBA00022597"/>
    </source>
</evidence>
<keyword evidence="6" id="KW-0598">Phosphotransferase system</keyword>
<reference evidence="9 10" key="1">
    <citation type="submission" date="2017-10" db="EMBL/GenBank/DDBJ databases">
        <title>Sequencing the genomes of 1000 actinobacteria strains.</title>
        <authorList>
            <person name="Klenk H.-P."/>
        </authorList>
    </citation>
    <scope>NUCLEOTIDE SEQUENCE [LARGE SCALE GENOMIC DNA]</scope>
    <source>
        <strain evidence="9 10">DSM 21798</strain>
    </source>
</reference>
<keyword evidence="10" id="KW-1185">Reference proteome</keyword>
<sequence length="134" mass="13434">MRPIIVVAHGHLASALLATAEMIVGPAPSARAVDFEVGSSIEDLQNRVAAAVEEFSGAGRALLFVDLAGGSPSRIAAKLALDGDSDVVAGANLPMLIHALTAGEGEDSVEDVLAAGTDGVCQYGVSKRVAGGLQ</sequence>
<keyword evidence="7" id="KW-0418">Kinase</keyword>
<keyword evidence="4" id="KW-0762">Sugar transport</keyword>
<dbReference type="SUPFAM" id="SSF53062">
    <property type="entry name" value="PTS system fructose IIA component-like"/>
    <property type="match status" value="1"/>
</dbReference>
<comment type="subcellular location">
    <subcellularLocation>
        <location evidence="1">Cytoplasm</location>
    </subcellularLocation>
</comment>
<dbReference type="Pfam" id="PF03610">
    <property type="entry name" value="EIIA-man"/>
    <property type="match status" value="1"/>
</dbReference>
<comment type="caution">
    <text evidence="9">The sequence shown here is derived from an EMBL/GenBank/DDBJ whole genome shotgun (WGS) entry which is preliminary data.</text>
</comment>
<dbReference type="Proteomes" id="UP000221369">
    <property type="component" value="Unassembled WGS sequence"/>
</dbReference>
<evidence type="ECO:0000256" key="6">
    <source>
        <dbReference type="ARBA" id="ARBA00022683"/>
    </source>
</evidence>
<dbReference type="InterPro" id="IPR051471">
    <property type="entry name" value="Bacterial_PTS_sugar_comp"/>
</dbReference>
<evidence type="ECO:0000256" key="2">
    <source>
        <dbReference type="ARBA" id="ARBA00022448"/>
    </source>
</evidence>
<accession>A0A2A9DWF2</accession>
<dbReference type="GO" id="GO:0016301">
    <property type="term" value="F:kinase activity"/>
    <property type="evidence" value="ECO:0007669"/>
    <property type="project" value="UniProtKB-KW"/>
</dbReference>
<name>A0A2A9DWF2_9MICO</name>
<dbReference type="PROSITE" id="PS51096">
    <property type="entry name" value="PTS_EIIA_TYPE_4"/>
    <property type="match status" value="1"/>
</dbReference>
<keyword evidence="2" id="KW-0813">Transport</keyword>
<dbReference type="GO" id="GO:0005737">
    <property type="term" value="C:cytoplasm"/>
    <property type="evidence" value="ECO:0007669"/>
    <property type="project" value="UniProtKB-SubCell"/>
</dbReference>
<dbReference type="InterPro" id="IPR004701">
    <property type="entry name" value="PTS_EIIA_man-typ"/>
</dbReference>
<dbReference type="EMBL" id="PDJE01000001">
    <property type="protein sequence ID" value="PFG30696.1"/>
    <property type="molecule type" value="Genomic_DNA"/>
</dbReference>
<gene>
    <name evidence="9" type="ORF">ATJ78_1632</name>
</gene>
<protein>
    <submittedName>
        <fullName evidence="9">PTS system mannose-specific IIA component/PTS system mannose-specific IIB component</fullName>
    </submittedName>
</protein>
<dbReference type="RefSeq" id="WP_169923425.1">
    <property type="nucleotide sequence ID" value="NZ_PDJE01000001.1"/>
</dbReference>
<dbReference type="GO" id="GO:0016020">
    <property type="term" value="C:membrane"/>
    <property type="evidence" value="ECO:0007669"/>
    <property type="project" value="InterPro"/>
</dbReference>
<organism evidence="9 10">
    <name type="scientific">Paramicrobacterium agarici</name>
    <dbReference type="NCBI Taxonomy" id="630514"/>
    <lineage>
        <taxon>Bacteria</taxon>
        <taxon>Bacillati</taxon>
        <taxon>Actinomycetota</taxon>
        <taxon>Actinomycetes</taxon>
        <taxon>Micrococcales</taxon>
        <taxon>Microbacteriaceae</taxon>
        <taxon>Paramicrobacterium</taxon>
    </lineage>
</organism>
<evidence type="ECO:0000256" key="3">
    <source>
        <dbReference type="ARBA" id="ARBA00022490"/>
    </source>
</evidence>
<dbReference type="Gene3D" id="3.40.50.510">
    <property type="entry name" value="Phosphotransferase system, mannose-type IIA component"/>
    <property type="match status" value="1"/>
</dbReference>
<dbReference type="PANTHER" id="PTHR33799:SF1">
    <property type="entry name" value="PTS SYSTEM MANNOSE-SPECIFIC EIIAB COMPONENT-RELATED"/>
    <property type="match status" value="1"/>
</dbReference>
<evidence type="ECO:0000256" key="1">
    <source>
        <dbReference type="ARBA" id="ARBA00004496"/>
    </source>
</evidence>
<dbReference type="CDD" id="cd00006">
    <property type="entry name" value="PTS_IIA_man"/>
    <property type="match status" value="1"/>
</dbReference>
<evidence type="ECO:0000313" key="9">
    <source>
        <dbReference type="EMBL" id="PFG30696.1"/>
    </source>
</evidence>